<name>A0A811UCI2_CERCA</name>
<dbReference type="InterPro" id="IPR029058">
    <property type="entry name" value="AB_hydrolase_fold"/>
</dbReference>
<evidence type="ECO:0000256" key="1">
    <source>
        <dbReference type="ARBA" id="ARBA00023180"/>
    </source>
</evidence>
<dbReference type="Proteomes" id="UP000606786">
    <property type="component" value="Unassembled WGS sequence"/>
</dbReference>
<sequence length="58" mass="6667">MESTASVNDETECRINFPLGEIRGRQCKSIYDHAYFSFEGIPYAQPPLGELRFRAQNL</sequence>
<keyword evidence="4" id="KW-1185">Reference proteome</keyword>
<dbReference type="Pfam" id="PF00135">
    <property type="entry name" value="COesterase"/>
    <property type="match status" value="1"/>
</dbReference>
<keyword evidence="1" id="KW-0325">Glycoprotein</keyword>
<dbReference type="SUPFAM" id="SSF53474">
    <property type="entry name" value="alpha/beta-Hydrolases"/>
    <property type="match status" value="1"/>
</dbReference>
<comment type="caution">
    <text evidence="3">The sequence shown here is derived from an EMBL/GenBank/DDBJ whole genome shotgun (WGS) entry which is preliminary data.</text>
</comment>
<dbReference type="EMBL" id="CAJHJT010000001">
    <property type="protein sequence ID" value="CAD6996038.1"/>
    <property type="molecule type" value="Genomic_DNA"/>
</dbReference>
<evidence type="ECO:0000313" key="3">
    <source>
        <dbReference type="EMBL" id="CAD6996038.1"/>
    </source>
</evidence>
<feature type="domain" description="Carboxylesterase type B" evidence="2">
    <location>
        <begin position="15"/>
        <end position="55"/>
    </location>
</feature>
<accession>A0A811UCI2</accession>
<dbReference type="InterPro" id="IPR002018">
    <property type="entry name" value="CarbesteraseB"/>
</dbReference>
<proteinExistence type="predicted"/>
<dbReference type="AlphaFoldDB" id="A0A811UCI2"/>
<dbReference type="Gene3D" id="3.40.50.1820">
    <property type="entry name" value="alpha/beta hydrolase"/>
    <property type="match status" value="1"/>
</dbReference>
<dbReference type="OrthoDB" id="19653at2759"/>
<evidence type="ECO:0000259" key="2">
    <source>
        <dbReference type="Pfam" id="PF00135"/>
    </source>
</evidence>
<organism evidence="3 4">
    <name type="scientific">Ceratitis capitata</name>
    <name type="common">Mediterranean fruit fly</name>
    <name type="synonym">Tephritis capitata</name>
    <dbReference type="NCBI Taxonomy" id="7213"/>
    <lineage>
        <taxon>Eukaryota</taxon>
        <taxon>Metazoa</taxon>
        <taxon>Ecdysozoa</taxon>
        <taxon>Arthropoda</taxon>
        <taxon>Hexapoda</taxon>
        <taxon>Insecta</taxon>
        <taxon>Pterygota</taxon>
        <taxon>Neoptera</taxon>
        <taxon>Endopterygota</taxon>
        <taxon>Diptera</taxon>
        <taxon>Brachycera</taxon>
        <taxon>Muscomorpha</taxon>
        <taxon>Tephritoidea</taxon>
        <taxon>Tephritidae</taxon>
        <taxon>Ceratitis</taxon>
        <taxon>Ceratitis</taxon>
    </lineage>
</organism>
<reference evidence="3" key="1">
    <citation type="submission" date="2020-11" db="EMBL/GenBank/DDBJ databases">
        <authorList>
            <person name="Whitehead M."/>
        </authorList>
    </citation>
    <scope>NUCLEOTIDE SEQUENCE</scope>
    <source>
        <strain evidence="3">EGII</strain>
    </source>
</reference>
<gene>
    <name evidence="3" type="ORF">CCAP1982_LOCUS4744</name>
</gene>
<evidence type="ECO:0000313" key="4">
    <source>
        <dbReference type="Proteomes" id="UP000606786"/>
    </source>
</evidence>
<protein>
    <submittedName>
        <fullName evidence="3">(Mediterranean fruit fly) hypothetical protein</fullName>
    </submittedName>
</protein>